<gene>
    <name evidence="1" type="ORF">SI7747_01000636</name>
</gene>
<dbReference type="Proteomes" id="UP001189122">
    <property type="component" value="Unassembled WGS sequence"/>
</dbReference>
<name>A0A7I8I8Q6_SPIIN</name>
<dbReference type="AlphaFoldDB" id="A0A7I8I8Q6"/>
<proteinExistence type="predicted"/>
<evidence type="ECO:0000313" key="1">
    <source>
        <dbReference type="EMBL" id="CAA2614243.1"/>
    </source>
</evidence>
<keyword evidence="2" id="KW-1185">Reference proteome</keyword>
<accession>A0A7I8I8Q6</accession>
<reference evidence="1 2" key="1">
    <citation type="submission" date="2019-12" db="EMBL/GenBank/DDBJ databases">
        <authorList>
            <person name="Scholz U."/>
            <person name="Mascher M."/>
            <person name="Fiebig A."/>
        </authorList>
    </citation>
    <scope>NUCLEOTIDE SEQUENCE</scope>
</reference>
<dbReference type="EMBL" id="CACRZD030000001">
    <property type="protein sequence ID" value="CAA6654046.1"/>
    <property type="molecule type" value="Genomic_DNA"/>
</dbReference>
<dbReference type="EMBL" id="LR743588">
    <property type="protein sequence ID" value="CAA2614243.1"/>
    <property type="molecule type" value="Genomic_DNA"/>
</dbReference>
<protein>
    <submittedName>
        <fullName evidence="1">Uncharacterized protein</fullName>
    </submittedName>
</protein>
<evidence type="ECO:0000313" key="2">
    <source>
        <dbReference type="Proteomes" id="UP001189122"/>
    </source>
</evidence>
<sequence>MPLQRVRKPSVSPPAGLCLSDATCRSRPL</sequence>
<organism evidence="1">
    <name type="scientific">Spirodela intermedia</name>
    <name type="common">Intermediate duckweed</name>
    <dbReference type="NCBI Taxonomy" id="51605"/>
    <lineage>
        <taxon>Eukaryota</taxon>
        <taxon>Viridiplantae</taxon>
        <taxon>Streptophyta</taxon>
        <taxon>Embryophyta</taxon>
        <taxon>Tracheophyta</taxon>
        <taxon>Spermatophyta</taxon>
        <taxon>Magnoliopsida</taxon>
        <taxon>Liliopsida</taxon>
        <taxon>Araceae</taxon>
        <taxon>Lemnoideae</taxon>
        <taxon>Spirodela</taxon>
    </lineage>
</organism>